<gene>
    <name evidence="3" type="ORF">KI387_044241</name>
</gene>
<accession>A0AA38C7V6</accession>
<evidence type="ECO:0000313" key="3">
    <source>
        <dbReference type="EMBL" id="KAH9296661.1"/>
    </source>
</evidence>
<keyword evidence="4" id="KW-1185">Reference proteome</keyword>
<feature type="coiled-coil region" evidence="1">
    <location>
        <begin position="51"/>
        <end position="109"/>
    </location>
</feature>
<dbReference type="EMBL" id="JAHRHJ020000011">
    <property type="protein sequence ID" value="KAH9296661.1"/>
    <property type="molecule type" value="Genomic_DNA"/>
</dbReference>
<evidence type="ECO:0000256" key="2">
    <source>
        <dbReference type="SAM" id="MobiDB-lite"/>
    </source>
</evidence>
<evidence type="ECO:0000313" key="4">
    <source>
        <dbReference type="Proteomes" id="UP000824469"/>
    </source>
</evidence>
<sequence>MDSLLTQVRSGTVTYNNYKDDILDKSLNKLENISAKAQAYFNKWSKDKDLVAIANAERDRAVLKYENLKSQEKVLQVHLETAKNSLSAAKNLKQNIVLVNKQNNTLKRIIKEHGFDPDILFKAKAAADPNLLSHGDATNQEERILKNLDSAAEDLISSGVISGVGERGTATVEEAVGEESRGVELDKEKEGFEN</sequence>
<feature type="region of interest" description="Disordered" evidence="2">
    <location>
        <begin position="170"/>
        <end position="194"/>
    </location>
</feature>
<keyword evidence="1" id="KW-0175">Coiled coil</keyword>
<protein>
    <submittedName>
        <fullName evidence="3">Uncharacterized protein</fullName>
    </submittedName>
</protein>
<proteinExistence type="predicted"/>
<organism evidence="3 4">
    <name type="scientific">Taxus chinensis</name>
    <name type="common">Chinese yew</name>
    <name type="synonym">Taxus wallichiana var. chinensis</name>
    <dbReference type="NCBI Taxonomy" id="29808"/>
    <lineage>
        <taxon>Eukaryota</taxon>
        <taxon>Viridiplantae</taxon>
        <taxon>Streptophyta</taxon>
        <taxon>Embryophyta</taxon>
        <taxon>Tracheophyta</taxon>
        <taxon>Spermatophyta</taxon>
        <taxon>Pinopsida</taxon>
        <taxon>Pinidae</taxon>
        <taxon>Conifers II</taxon>
        <taxon>Cupressales</taxon>
        <taxon>Taxaceae</taxon>
        <taxon>Taxus</taxon>
    </lineage>
</organism>
<evidence type="ECO:0000256" key="1">
    <source>
        <dbReference type="SAM" id="Coils"/>
    </source>
</evidence>
<name>A0AA38C7V6_TAXCH</name>
<comment type="caution">
    <text evidence="3">The sequence shown here is derived from an EMBL/GenBank/DDBJ whole genome shotgun (WGS) entry which is preliminary data.</text>
</comment>
<dbReference type="Proteomes" id="UP000824469">
    <property type="component" value="Unassembled WGS sequence"/>
</dbReference>
<reference evidence="3 4" key="1">
    <citation type="journal article" date="2021" name="Nat. Plants">
        <title>The Taxus genome provides insights into paclitaxel biosynthesis.</title>
        <authorList>
            <person name="Xiong X."/>
            <person name="Gou J."/>
            <person name="Liao Q."/>
            <person name="Li Y."/>
            <person name="Zhou Q."/>
            <person name="Bi G."/>
            <person name="Li C."/>
            <person name="Du R."/>
            <person name="Wang X."/>
            <person name="Sun T."/>
            <person name="Guo L."/>
            <person name="Liang H."/>
            <person name="Lu P."/>
            <person name="Wu Y."/>
            <person name="Zhang Z."/>
            <person name="Ro D.K."/>
            <person name="Shang Y."/>
            <person name="Huang S."/>
            <person name="Yan J."/>
        </authorList>
    </citation>
    <scope>NUCLEOTIDE SEQUENCE [LARGE SCALE GENOMIC DNA]</scope>
    <source>
        <strain evidence="3">Ta-2019</strain>
    </source>
</reference>
<feature type="compositionally biased region" description="Basic and acidic residues" evidence="2">
    <location>
        <begin position="178"/>
        <end position="194"/>
    </location>
</feature>
<dbReference type="AlphaFoldDB" id="A0AA38C7V6"/>